<dbReference type="Pfam" id="PF01451">
    <property type="entry name" value="LMWPc"/>
    <property type="match status" value="1"/>
</dbReference>
<evidence type="ECO:0000313" key="9">
    <source>
        <dbReference type="Proteomes" id="UP000198854"/>
    </source>
</evidence>
<gene>
    <name evidence="8" type="ORF">SAMN04488136_11076</name>
</gene>
<dbReference type="SUPFAM" id="SSF52788">
    <property type="entry name" value="Phosphotyrosine protein phosphatases I"/>
    <property type="match status" value="1"/>
</dbReference>
<feature type="active site" description="Nucleophile" evidence="6">
    <location>
        <position position="9"/>
    </location>
</feature>
<reference evidence="8 9" key="1">
    <citation type="submission" date="2016-10" db="EMBL/GenBank/DDBJ databases">
        <authorList>
            <person name="de Groot N.N."/>
        </authorList>
    </citation>
    <scope>NUCLEOTIDE SEQUENCE [LARGE SCALE GENOMIC DNA]</scope>
    <source>
        <strain evidence="8 9">CGMCC 1.10228</strain>
    </source>
</reference>
<keyword evidence="9" id="KW-1185">Reference proteome</keyword>
<dbReference type="CDD" id="cd16343">
    <property type="entry name" value="LMWPTP"/>
    <property type="match status" value="1"/>
</dbReference>
<dbReference type="STRING" id="861298.SAMN04488136_11076"/>
<dbReference type="PRINTS" id="PR00719">
    <property type="entry name" value="LMWPTPASE"/>
</dbReference>
<evidence type="ECO:0000256" key="4">
    <source>
        <dbReference type="ARBA" id="ARBA00022912"/>
    </source>
</evidence>
<dbReference type="RefSeq" id="WP_093273013.1">
    <property type="nucleotide sequence ID" value="NZ_FNDD01000010.1"/>
</dbReference>
<proteinExistence type="inferred from homology"/>
<evidence type="ECO:0000313" key="8">
    <source>
        <dbReference type="EMBL" id="SDH19321.1"/>
    </source>
</evidence>
<evidence type="ECO:0000256" key="2">
    <source>
        <dbReference type="ARBA" id="ARBA00013064"/>
    </source>
</evidence>
<dbReference type="AlphaFoldDB" id="A0A1G8AEJ7"/>
<protein>
    <recommendedName>
        <fullName evidence="2">protein-tyrosine-phosphatase</fullName>
        <ecNumber evidence="2">3.1.3.48</ecNumber>
    </recommendedName>
</protein>
<dbReference type="EMBL" id="FNDD01000010">
    <property type="protein sequence ID" value="SDH19321.1"/>
    <property type="molecule type" value="Genomic_DNA"/>
</dbReference>
<evidence type="ECO:0000256" key="5">
    <source>
        <dbReference type="ARBA" id="ARBA00051722"/>
    </source>
</evidence>
<feature type="active site" evidence="6">
    <location>
        <position position="15"/>
    </location>
</feature>
<dbReference type="GO" id="GO:0004725">
    <property type="term" value="F:protein tyrosine phosphatase activity"/>
    <property type="evidence" value="ECO:0007669"/>
    <property type="project" value="UniProtKB-EC"/>
</dbReference>
<comment type="similarity">
    <text evidence="1">Belongs to the low molecular weight phosphotyrosine protein phosphatase family.</text>
</comment>
<dbReference type="PANTHER" id="PTHR11717">
    <property type="entry name" value="LOW MOLECULAR WEIGHT PROTEIN TYROSINE PHOSPHATASE"/>
    <property type="match status" value="1"/>
</dbReference>
<name>A0A1G8AEJ7_9VIBR</name>
<evidence type="ECO:0000259" key="7">
    <source>
        <dbReference type="SMART" id="SM00226"/>
    </source>
</evidence>
<dbReference type="InterPro" id="IPR023485">
    <property type="entry name" value="Ptyr_pPase"/>
</dbReference>
<dbReference type="OrthoDB" id="9784339at2"/>
<dbReference type="InterPro" id="IPR036196">
    <property type="entry name" value="Ptyr_pPase_sf"/>
</dbReference>
<keyword evidence="3" id="KW-0378">Hydrolase</keyword>
<dbReference type="SMART" id="SM00226">
    <property type="entry name" value="LMWPc"/>
    <property type="match status" value="1"/>
</dbReference>
<evidence type="ECO:0000256" key="6">
    <source>
        <dbReference type="PIRSR" id="PIRSR617867-1"/>
    </source>
</evidence>
<dbReference type="Gene3D" id="3.40.50.2300">
    <property type="match status" value="1"/>
</dbReference>
<accession>A0A1G8AEJ7</accession>
<dbReference type="EC" id="3.1.3.48" evidence="2"/>
<feature type="active site" description="Proton donor" evidence="6">
    <location>
        <position position="118"/>
    </location>
</feature>
<evidence type="ECO:0000256" key="1">
    <source>
        <dbReference type="ARBA" id="ARBA00011063"/>
    </source>
</evidence>
<keyword evidence="4" id="KW-0904">Protein phosphatase</keyword>
<feature type="domain" description="Phosphotyrosine protein phosphatase I" evidence="7">
    <location>
        <begin position="3"/>
        <end position="144"/>
    </location>
</feature>
<organism evidence="8 9">
    <name type="scientific">Vibrio xiamenensis</name>
    <dbReference type="NCBI Taxonomy" id="861298"/>
    <lineage>
        <taxon>Bacteria</taxon>
        <taxon>Pseudomonadati</taxon>
        <taxon>Pseudomonadota</taxon>
        <taxon>Gammaproteobacteria</taxon>
        <taxon>Vibrionales</taxon>
        <taxon>Vibrionaceae</taxon>
        <taxon>Vibrio</taxon>
    </lineage>
</organism>
<sequence length="146" mass="16219">MFNHILVVCAGNICRSPVAEKILQQSLPNKNVFSAGLVTEKSRLSGHGVYPPMAQAARDKGIILNEHKAQQLTQRLCDWSDLILVMEHNQIEQIANVYTQTRNKTFLLGQWAAGSISDPYGGDKQVCLQCSSRIEHACQAWVARLS</sequence>
<evidence type="ECO:0000256" key="3">
    <source>
        <dbReference type="ARBA" id="ARBA00022801"/>
    </source>
</evidence>
<comment type="catalytic activity">
    <reaction evidence="5">
        <text>O-phospho-L-tyrosyl-[protein] + H2O = L-tyrosyl-[protein] + phosphate</text>
        <dbReference type="Rhea" id="RHEA:10684"/>
        <dbReference type="Rhea" id="RHEA-COMP:10136"/>
        <dbReference type="Rhea" id="RHEA-COMP:20101"/>
        <dbReference type="ChEBI" id="CHEBI:15377"/>
        <dbReference type="ChEBI" id="CHEBI:43474"/>
        <dbReference type="ChEBI" id="CHEBI:46858"/>
        <dbReference type="ChEBI" id="CHEBI:61978"/>
        <dbReference type="EC" id="3.1.3.48"/>
    </reaction>
</comment>
<dbReference type="PANTHER" id="PTHR11717:SF31">
    <property type="entry name" value="LOW MOLECULAR WEIGHT PROTEIN-TYROSINE-PHOSPHATASE ETP-RELATED"/>
    <property type="match status" value="1"/>
</dbReference>
<dbReference type="InterPro" id="IPR050438">
    <property type="entry name" value="LMW_PTPase"/>
</dbReference>
<dbReference type="InterPro" id="IPR017867">
    <property type="entry name" value="Tyr_phospatase_low_mol_wt"/>
</dbReference>
<dbReference type="Proteomes" id="UP000198854">
    <property type="component" value="Unassembled WGS sequence"/>
</dbReference>